<comment type="caution">
    <text evidence="2">The sequence shown here is derived from an EMBL/GenBank/DDBJ whole genome shotgun (WGS) entry which is preliminary data.</text>
</comment>
<feature type="chain" id="PRO_5047466057" description="PEGA domain-containing protein" evidence="1">
    <location>
        <begin position="21"/>
        <end position="168"/>
    </location>
</feature>
<organism evidence="2 3">
    <name type="scientific">Niastella koreensis</name>
    <dbReference type="NCBI Taxonomy" id="354356"/>
    <lineage>
        <taxon>Bacteria</taxon>
        <taxon>Pseudomonadati</taxon>
        <taxon>Bacteroidota</taxon>
        <taxon>Chitinophagia</taxon>
        <taxon>Chitinophagales</taxon>
        <taxon>Chitinophagaceae</taxon>
        <taxon>Niastella</taxon>
    </lineage>
</organism>
<name>A0ABX3NS71_9BACT</name>
<accession>A0ABX3NS71</accession>
<reference evidence="2 3" key="1">
    <citation type="submission" date="2016-04" db="EMBL/GenBank/DDBJ databases">
        <authorList>
            <person name="Chen L."/>
            <person name="Zhuang W."/>
            <person name="Wang G."/>
        </authorList>
    </citation>
    <scope>NUCLEOTIDE SEQUENCE [LARGE SCALE GENOMIC DNA]</scope>
    <source>
        <strain evidence="3">GR20</strain>
    </source>
</reference>
<gene>
    <name evidence="2" type="ORF">A4D02_35045</name>
</gene>
<dbReference type="EMBL" id="LWBO01000026">
    <property type="protein sequence ID" value="OQP44357.1"/>
    <property type="molecule type" value="Genomic_DNA"/>
</dbReference>
<dbReference type="Proteomes" id="UP000192277">
    <property type="component" value="Unassembled WGS sequence"/>
</dbReference>
<sequence length="168" mass="19206">MYLTKTLVTAALFLVLSSCATIVSKTKYPVTIDSYPRDANITITNRRGEQIFTGETPALVRLKSGSGYFRREIYEITISKKGYVSRTVEIRATLNGWYFGNIFYFQTIGFLVVDPATGAMYRINQLDVYEKLEVDSKTKNVTQREPQLHIYDINEIPEAWKSKLVAIQ</sequence>
<keyword evidence="1" id="KW-0732">Signal</keyword>
<feature type="signal peptide" evidence="1">
    <location>
        <begin position="1"/>
        <end position="20"/>
    </location>
</feature>
<evidence type="ECO:0000313" key="2">
    <source>
        <dbReference type="EMBL" id="OQP44357.1"/>
    </source>
</evidence>
<dbReference type="RefSeq" id="WP_014216612.1">
    <property type="nucleotide sequence ID" value="NZ_LWBO01000026.1"/>
</dbReference>
<keyword evidence="3" id="KW-1185">Reference proteome</keyword>
<protein>
    <recommendedName>
        <fullName evidence="4">PEGA domain-containing protein</fullName>
    </recommendedName>
</protein>
<evidence type="ECO:0000313" key="3">
    <source>
        <dbReference type="Proteomes" id="UP000192277"/>
    </source>
</evidence>
<proteinExistence type="predicted"/>
<evidence type="ECO:0000256" key="1">
    <source>
        <dbReference type="SAM" id="SignalP"/>
    </source>
</evidence>
<dbReference type="PROSITE" id="PS51257">
    <property type="entry name" value="PROKAR_LIPOPROTEIN"/>
    <property type="match status" value="1"/>
</dbReference>
<evidence type="ECO:0008006" key="4">
    <source>
        <dbReference type="Google" id="ProtNLM"/>
    </source>
</evidence>